<dbReference type="OrthoDB" id="6073217at2"/>
<dbReference type="GO" id="GO:0016491">
    <property type="term" value="F:oxidoreductase activity"/>
    <property type="evidence" value="ECO:0007669"/>
    <property type="project" value="InterPro"/>
</dbReference>
<sequence length="804" mass="85528">MGALCIVRAPAVPARPAPGQPGSGSQFVPNEPELFIAVTTTPGEAQASIHAFNGHVDLGTGIRTALAQIVAEELDVCTTAVTMVLGDADQTPNQGPTIASASIQISAVPLRMAAAQARAALLALAHAHFGYPPPPVTQPATRPDGWCTDAGQVIAPDGRVVGYGTLLARQRLHLTLRLDDTVALKPVADYRVVGTAQPRLDLPAKARGALTFVHDMRVPGMLHGRVIRPPYSGHDCGAFVGTSLLHVDDASLAGLPGLRAVVVLGDFVGVVAEREEQAILAARHLRVEWQPMQAPHDDAIGGDALEDTEGAARAILAAPARHRLLLDEGDIDRAEADNVARGGVTLHRLYSWPFQLHASIGPSCALAHYRADGRSTVWSGTQNPQTLRHDLAQLIGATEADIEVIRMEASGCYGRNGADDVTGDALLLSRAVDAPVRVQWSRADEHLWEPKGAAQTMQARGSVAADGTLLAYGLTTRYPSNDAPLLPALLTGVVAATPRVFEMGDRTLVSPYVSPHRRFICEDLAPLVRSAWLRGVSALPNAFAHDAMIDELAWHAGVDPLAFRLRHLHQDSRAQDVLRAVATRAGWQAGWRPGGQEMAARDRGDTSVPAATSASIQPARWLHGRGLSYARYVHSRFPGFGAAWAAWHVDLHVSPDTGEIRISRVVVGHDAGLMINPEGVRHQVEGNVIQTLSRTLLEQVRFADGRAAAREWGSYPLLTFEQVPEIDVVLMDRPGEPPLGAGESASVPGPAALANALFDATGVRFRAPPFTPERVLARLDAAPREGNGAARRATGASLLGAGQR</sequence>
<dbReference type="SUPFAM" id="SSF56003">
    <property type="entry name" value="Molybdenum cofactor-binding domain"/>
    <property type="match status" value="2"/>
</dbReference>
<evidence type="ECO:0000259" key="2">
    <source>
        <dbReference type="SMART" id="SM01008"/>
    </source>
</evidence>
<dbReference type="InterPro" id="IPR036856">
    <property type="entry name" value="Ald_Oxase/Xan_DH_a/b_sf"/>
</dbReference>
<dbReference type="InterPro" id="IPR012368">
    <property type="entry name" value="OxRdtase_Mopterin-bd_su_IorB"/>
</dbReference>
<dbReference type="Pfam" id="PF20256">
    <property type="entry name" value="MoCoBD_2"/>
    <property type="match status" value="2"/>
</dbReference>
<evidence type="ECO:0000256" key="1">
    <source>
        <dbReference type="SAM" id="MobiDB-lite"/>
    </source>
</evidence>
<dbReference type="PANTHER" id="PTHR47495:SF1">
    <property type="entry name" value="BLL3820 PROTEIN"/>
    <property type="match status" value="1"/>
</dbReference>
<dbReference type="PATRIC" id="fig|28092.6.peg.355"/>
<comment type="caution">
    <text evidence="3">The sequence shown here is derived from an EMBL/GenBank/DDBJ whole genome shotgun (WGS) entry which is preliminary data.</text>
</comment>
<evidence type="ECO:0000313" key="3">
    <source>
        <dbReference type="EMBL" id="KKB65308.1"/>
    </source>
</evidence>
<feature type="region of interest" description="Disordered" evidence="1">
    <location>
        <begin position="785"/>
        <end position="804"/>
    </location>
</feature>
<dbReference type="PIRSF" id="PIRSF036389">
    <property type="entry name" value="IOR_B"/>
    <property type="match status" value="1"/>
</dbReference>
<name>A0A0F5K5C9_9BURK</name>
<dbReference type="PANTHER" id="PTHR47495">
    <property type="entry name" value="ALDEHYDE DEHYDROGENASE"/>
    <property type="match status" value="1"/>
</dbReference>
<dbReference type="Pfam" id="PF02738">
    <property type="entry name" value="MoCoBD_1"/>
    <property type="match status" value="1"/>
</dbReference>
<dbReference type="Proteomes" id="UP000033618">
    <property type="component" value="Unassembled WGS sequence"/>
</dbReference>
<dbReference type="SUPFAM" id="SSF54665">
    <property type="entry name" value="CO dehydrogenase molybdoprotein N-domain-like"/>
    <property type="match status" value="1"/>
</dbReference>
<gene>
    <name evidence="3" type="ORF">WM40_01540</name>
</gene>
<reference evidence="3 4" key="1">
    <citation type="submission" date="2015-03" db="EMBL/GenBank/DDBJ databases">
        <title>Draft Genome Sequence of Burkholderia andropogonis type strain ICMP2807, isolated from Sorghum bicolor.</title>
        <authorList>
            <person name="Lopes-Santos L."/>
            <person name="Castro D.B."/>
            <person name="Ottoboni L.M."/>
            <person name="Park D."/>
            <person name="Weirc B.S."/>
            <person name="Destefano S.A."/>
        </authorList>
    </citation>
    <scope>NUCLEOTIDE SEQUENCE [LARGE SCALE GENOMIC DNA]</scope>
    <source>
        <strain evidence="3 4">ICMP2807</strain>
    </source>
</reference>
<dbReference type="RefSeq" id="WP_046151921.1">
    <property type="nucleotide sequence ID" value="NZ_CADFGU010000001.1"/>
</dbReference>
<dbReference type="InterPro" id="IPR052516">
    <property type="entry name" value="N-heterocyclic_Hydroxylase"/>
</dbReference>
<dbReference type="InterPro" id="IPR046867">
    <property type="entry name" value="AldOxase/xan_DH_MoCoBD2"/>
</dbReference>
<dbReference type="EMBL" id="LAQU01000001">
    <property type="protein sequence ID" value="KKB65308.1"/>
    <property type="molecule type" value="Genomic_DNA"/>
</dbReference>
<dbReference type="InterPro" id="IPR000674">
    <property type="entry name" value="Ald_Oxase/Xan_DH_a/b"/>
</dbReference>
<keyword evidence="4" id="KW-1185">Reference proteome</keyword>
<dbReference type="STRING" id="28092.WM40_01540"/>
<organism evidence="3 4">
    <name type="scientific">Robbsia andropogonis</name>
    <dbReference type="NCBI Taxonomy" id="28092"/>
    <lineage>
        <taxon>Bacteria</taxon>
        <taxon>Pseudomonadati</taxon>
        <taxon>Pseudomonadota</taxon>
        <taxon>Betaproteobacteria</taxon>
        <taxon>Burkholderiales</taxon>
        <taxon>Burkholderiaceae</taxon>
        <taxon>Robbsia</taxon>
    </lineage>
</organism>
<dbReference type="Gene3D" id="3.90.1170.50">
    <property type="entry name" value="Aldehyde oxidase/xanthine dehydrogenase, a/b hammerhead"/>
    <property type="match status" value="1"/>
</dbReference>
<dbReference type="Gene3D" id="3.30.365.10">
    <property type="entry name" value="Aldehyde oxidase/xanthine dehydrogenase, molybdopterin binding domain"/>
    <property type="match status" value="4"/>
</dbReference>
<proteinExistence type="predicted"/>
<dbReference type="InterPro" id="IPR037165">
    <property type="entry name" value="AldOxase/xan_DH_Mopterin-bd_sf"/>
</dbReference>
<evidence type="ECO:0000313" key="4">
    <source>
        <dbReference type="Proteomes" id="UP000033618"/>
    </source>
</evidence>
<dbReference type="AlphaFoldDB" id="A0A0F5K5C9"/>
<protein>
    <submittedName>
        <fullName evidence="3">Aldehyde dehydrogenase</fullName>
    </submittedName>
</protein>
<dbReference type="InterPro" id="IPR008274">
    <property type="entry name" value="AldOxase/xan_DH_MoCoBD1"/>
</dbReference>
<dbReference type="SMART" id="SM01008">
    <property type="entry name" value="Ald_Xan_dh_C"/>
    <property type="match status" value="1"/>
</dbReference>
<feature type="domain" description="Aldehyde oxidase/xanthine dehydrogenase a/b hammerhead" evidence="2">
    <location>
        <begin position="207"/>
        <end position="293"/>
    </location>
</feature>
<accession>A0A0F5K5C9</accession>